<gene>
    <name evidence="1" type="ORF">D5281_06275</name>
</gene>
<dbReference type="Proteomes" id="UP001154420">
    <property type="component" value="Unassembled WGS sequence"/>
</dbReference>
<dbReference type="EMBL" id="QZDT01000006">
    <property type="protein sequence ID" value="NBJ92208.1"/>
    <property type="molecule type" value="Genomic_DNA"/>
</dbReference>
<evidence type="ECO:0000313" key="1">
    <source>
        <dbReference type="EMBL" id="NBJ92208.1"/>
    </source>
</evidence>
<keyword evidence="2" id="KW-1185">Reference proteome</keyword>
<accession>A0A9X5BEA0</accession>
<evidence type="ECO:0000313" key="2">
    <source>
        <dbReference type="Proteomes" id="UP001154420"/>
    </source>
</evidence>
<dbReference type="AlphaFoldDB" id="A0A9X5BEA0"/>
<proteinExistence type="predicted"/>
<name>A0A9X5BEA0_9FIRM</name>
<sequence>MKRIEIKYDDFETYLPQYKFDEKQIQFFKDTFEIITHNRDTNKVTCFSQRCGIGKSTFIHTFMHCCIGDYLYGGRHEPQGLVVITDSIKRLEELSNSSKDTLEAKKFWGEIFESWGIKEHYREFENSVIVLKSDEPFKEQLIKQHYRPIVLLSTQRYFMLTDSVRDQLFSFTYKGKPMKRDIVIFDECPQFSETITIDSDNLTRIESALYKGLSDEVGDKEFVIREFKAFKDRLLDQMDEKEKLLKDSNVTIYWKDERYSSITPNDTLLFKVLAENMEPLTKQYNCILKDMLCLQEIAKNGAIFNSVKKKHGNYERSFVMVRDNKEYFYLGKDKKFFVFDATADIDPRYDLDYVEIISGEKYNKPLNMLITNVKMSTSKNVLCKGGKKSNISTNVIITYLKNKLKYGIGKQREILIVVYSDLINRFQKEFKNVGYFGNLKGFNDFKDLYRMAHVGMNRFPNMAYYFTYCGCHMEEYHRLSEMGEDESLDFFTLLSKNHNKEYEYIINKIMLRCMLADFEQNIFRLAIRNYESTDNVHIWTFYNTDDYLYSELSAMIEDRYKPYGALFEYEDTPEELKIEKVKDRKPPNGKKMTNAQKIIKWREQLTKGTEYKIQTLLKETGLTDKQLQKAKSNNEVLAKILESDKTDRKGYYKVS</sequence>
<reference evidence="1" key="1">
    <citation type="submission" date="2018-09" db="EMBL/GenBank/DDBJ databases">
        <title>Murine metabolic-syndrome-specific gut microbial biobank.</title>
        <authorList>
            <person name="Liu C."/>
        </authorList>
    </citation>
    <scope>NUCLEOTIDE SEQUENCE</scope>
    <source>
        <strain evidence="1">D42-62</strain>
    </source>
</reference>
<organism evidence="1 2">
    <name type="scientific">Parablautia muri</name>
    <dbReference type="NCBI Taxonomy" id="2320879"/>
    <lineage>
        <taxon>Bacteria</taxon>
        <taxon>Bacillati</taxon>
        <taxon>Bacillota</taxon>
        <taxon>Clostridia</taxon>
        <taxon>Lachnospirales</taxon>
        <taxon>Lachnospiraceae</taxon>
        <taxon>Parablautia</taxon>
    </lineage>
</organism>
<dbReference type="OrthoDB" id="1905276at2"/>
<comment type="caution">
    <text evidence="1">The sequence shown here is derived from an EMBL/GenBank/DDBJ whole genome shotgun (WGS) entry which is preliminary data.</text>
</comment>
<dbReference type="RefSeq" id="WP_160559295.1">
    <property type="nucleotide sequence ID" value="NZ_QZDT01000006.1"/>
</dbReference>
<protein>
    <submittedName>
        <fullName evidence="1">Uncharacterized protein</fullName>
    </submittedName>
</protein>